<organism evidence="2 3">
    <name type="scientific">endosymbiont of Escarpia spicata</name>
    <dbReference type="NCBI Taxonomy" id="2200908"/>
    <lineage>
        <taxon>Bacteria</taxon>
        <taxon>Pseudomonadati</taxon>
        <taxon>Pseudomonadota</taxon>
        <taxon>Gammaproteobacteria</taxon>
        <taxon>sulfur-oxidizing symbionts</taxon>
    </lineage>
</organism>
<keyword evidence="3" id="KW-1185">Reference proteome</keyword>
<sequence length="435" mass="49722">MPFGQQRDQRLRLSVFLLNALFLLACIVMGAEAQGGLRDWIPHNPNIWHLEVVIERSGSGRYDKDLSKDGYINTKSYERTVEQQVRIKACGAAGGLLHVKQAKWELKDDSTEKLRIQGREVTCPLSPEEMKHSNLNRMKRAQQEIRRPGNSTIHTKRETLTLYPGQDAETLARNASATLLHRQGDHYLLQVGSQALIDNRMDDVRVEKKVCSGHVVRNELHNRSGDQPSMNITPPTGEDDFNSEMWFTLSPIPMTVGFYQKMELTDQPLSGQRELDRKKETHYQETTTASWSLKPKNPCLEVVDRILKDLAFAQAYSDRKIQDFAADKQEYEDLVSQRAYKNYTGRDFSRPDPDGNSGGAGESEVELEVGTDCKLQGDKAFKEKLLKECRPMIIFNATYDHEMTHVRQCKKTMRHSVALSRWMSAAKRLRPISWA</sequence>
<comment type="caution">
    <text evidence="2">The sequence shown here is derived from an EMBL/GenBank/DDBJ whole genome shotgun (WGS) entry which is preliminary data.</text>
</comment>
<evidence type="ECO:0000256" key="1">
    <source>
        <dbReference type="SAM" id="MobiDB-lite"/>
    </source>
</evidence>
<evidence type="ECO:0000313" key="2">
    <source>
        <dbReference type="EMBL" id="RDH85347.1"/>
    </source>
</evidence>
<protein>
    <submittedName>
        <fullName evidence="2">Uncharacterized protein</fullName>
    </submittedName>
</protein>
<gene>
    <name evidence="2" type="ORF">DIZ78_10295</name>
</gene>
<reference evidence="2 3" key="1">
    <citation type="journal article" date="2018" name="ISME J.">
        <title>Endosymbiont genomes yield clues of tubeworm success.</title>
        <authorList>
            <person name="Li Y."/>
            <person name="Liles M.R."/>
            <person name="Halanych K.M."/>
        </authorList>
    </citation>
    <scope>NUCLEOTIDE SEQUENCE [LARGE SCALE GENOMIC DNA]</scope>
    <source>
        <strain evidence="2">A1462</strain>
    </source>
</reference>
<dbReference type="EMBL" id="QFXE01000013">
    <property type="protein sequence ID" value="RDH85347.1"/>
    <property type="molecule type" value="Genomic_DNA"/>
</dbReference>
<proteinExistence type="predicted"/>
<dbReference type="AlphaFoldDB" id="A0A370DM06"/>
<dbReference type="Proteomes" id="UP000254771">
    <property type="component" value="Unassembled WGS sequence"/>
</dbReference>
<dbReference type="PROSITE" id="PS51257">
    <property type="entry name" value="PROKAR_LIPOPROTEIN"/>
    <property type="match status" value="1"/>
</dbReference>
<accession>A0A370DM06</accession>
<name>A0A370DM06_9GAMM</name>
<evidence type="ECO:0000313" key="3">
    <source>
        <dbReference type="Proteomes" id="UP000254771"/>
    </source>
</evidence>
<feature type="region of interest" description="Disordered" evidence="1">
    <location>
        <begin position="344"/>
        <end position="368"/>
    </location>
</feature>